<accession>A0A450ZXB7</accession>
<evidence type="ECO:0000259" key="1">
    <source>
        <dbReference type="SMART" id="SM01126"/>
    </source>
</evidence>
<gene>
    <name evidence="3" type="ORF">BECKTUN1418D_GA0071000_11205</name>
    <name evidence="4" type="ORF">BECKTUN1418E_GA0071001_11425</name>
    <name evidence="2" type="ORF">BECKTUN1418F_GA0071002_11445</name>
</gene>
<evidence type="ECO:0000313" key="4">
    <source>
        <dbReference type="EMBL" id="VFK67332.1"/>
    </source>
</evidence>
<organism evidence="2">
    <name type="scientific">Candidatus Kentrum sp. TUN</name>
    <dbReference type="NCBI Taxonomy" id="2126343"/>
    <lineage>
        <taxon>Bacteria</taxon>
        <taxon>Pseudomonadati</taxon>
        <taxon>Pseudomonadota</taxon>
        <taxon>Gammaproteobacteria</taxon>
        <taxon>Candidatus Kentrum</taxon>
    </lineage>
</organism>
<name>A0A450ZXB7_9GAMM</name>
<dbReference type="Pfam" id="PF12760">
    <property type="entry name" value="Zn_ribbon_IS1595"/>
    <property type="match status" value="1"/>
</dbReference>
<evidence type="ECO:0000313" key="3">
    <source>
        <dbReference type="EMBL" id="VFK60308.1"/>
    </source>
</evidence>
<dbReference type="Pfam" id="PF12762">
    <property type="entry name" value="DDE_Tnp_IS1595"/>
    <property type="match status" value="1"/>
</dbReference>
<sequence>MANTKKKSLSIIEVMETFPNDDVAEKWFIQIRWPNGIVCPICGSHNIAERKTKKRSWRCRDCRKDFSTKTATLMQGSNLGFRIWALAIHLLTTHIKGVASTQIASDLNITQKSAWHLSMRIRETYRDNIDSVSGIIEIDETFIGGKEKNKYANKKLYAGRGATGKQAVVGIREREMGNVKACSIKDASKETLHSTVRENVEFGSTVYSDDHKSYIGLDNYGYTHGTVNHSANEYVNGMAHTPHKRNRIILGIIETRIYRDPSLHVHKAY</sequence>
<reference evidence="2" key="1">
    <citation type="submission" date="2019-02" db="EMBL/GenBank/DDBJ databases">
        <authorList>
            <person name="Gruber-Vodicka R. H."/>
            <person name="Seah K. B. B."/>
        </authorList>
    </citation>
    <scope>NUCLEOTIDE SEQUENCE</scope>
    <source>
        <strain evidence="3">BECK_BY1</strain>
        <strain evidence="4">BECK_BY2</strain>
        <strain evidence="2">BECK_BY3</strain>
    </source>
</reference>
<dbReference type="EMBL" id="CAADFY010000144">
    <property type="protein sequence ID" value="VFK58440.1"/>
    <property type="molecule type" value="Genomic_DNA"/>
</dbReference>
<dbReference type="AlphaFoldDB" id="A0A450ZXB7"/>
<dbReference type="InterPro" id="IPR053164">
    <property type="entry name" value="IS1016-like_transposase"/>
</dbReference>
<dbReference type="InterPro" id="IPR024445">
    <property type="entry name" value="Tnp_ISXO2-like"/>
</dbReference>
<dbReference type="EMBL" id="CAADFX010000120">
    <property type="protein sequence ID" value="VFK60308.1"/>
    <property type="molecule type" value="Genomic_DNA"/>
</dbReference>
<dbReference type="NCBIfam" id="NF033547">
    <property type="entry name" value="transpos_IS1595"/>
    <property type="match status" value="1"/>
</dbReference>
<dbReference type="InterPro" id="IPR024442">
    <property type="entry name" value="Transposase_Zn_ribbon"/>
</dbReference>
<proteinExistence type="predicted"/>
<protein>
    <submittedName>
        <fullName evidence="2">Transposase</fullName>
    </submittedName>
</protein>
<dbReference type="EMBL" id="CAADFV010000142">
    <property type="protein sequence ID" value="VFK67332.1"/>
    <property type="molecule type" value="Genomic_DNA"/>
</dbReference>
<evidence type="ECO:0000313" key="2">
    <source>
        <dbReference type="EMBL" id="VFK58440.1"/>
    </source>
</evidence>
<dbReference type="PANTHER" id="PTHR47163:SF2">
    <property type="entry name" value="SI:DKEY-17M8.2"/>
    <property type="match status" value="1"/>
</dbReference>
<dbReference type="SMART" id="SM01126">
    <property type="entry name" value="DDE_Tnp_IS1595"/>
    <property type="match status" value="1"/>
</dbReference>
<dbReference type="PANTHER" id="PTHR47163">
    <property type="entry name" value="DDE_TNP_IS1595 DOMAIN-CONTAINING PROTEIN"/>
    <property type="match status" value="1"/>
</dbReference>
<feature type="domain" description="ISXO2-like transposase" evidence="1">
    <location>
        <begin position="131"/>
        <end position="260"/>
    </location>
</feature>